<protein>
    <submittedName>
        <fullName evidence="1">DUF2922 domain-containing protein</fullName>
    </submittedName>
</protein>
<dbReference type="RefSeq" id="WP_284680398.1">
    <property type="nucleotide sequence ID" value="NZ_CP060096.1"/>
</dbReference>
<reference evidence="1" key="1">
    <citation type="submission" date="2020-08" db="EMBL/GenBank/DDBJ databases">
        <title>Genomic insights into the carbon and energy metabolism of the first obligate autotrophic acetogenic bacterium Aceticella autotrophica gen. nov., sp. nov.</title>
        <authorList>
            <person name="Toshchakov S.V."/>
            <person name="Elcheninov A.G."/>
            <person name="Kublanov I.V."/>
            <person name="Frolov E.N."/>
            <person name="Lebedinsky A.V."/>
        </authorList>
    </citation>
    <scope>NUCLEOTIDE SEQUENCE</scope>
    <source>
        <strain evidence="1">3443-3Ac</strain>
    </source>
</reference>
<dbReference type="InterPro" id="IPR021321">
    <property type="entry name" value="DUF2922"/>
</dbReference>
<evidence type="ECO:0000313" key="1">
    <source>
        <dbReference type="EMBL" id="QSZ27689.1"/>
    </source>
</evidence>
<organism evidence="1 2">
    <name type="scientific">Aceticella autotrophica</name>
    <dbReference type="NCBI Taxonomy" id="2755338"/>
    <lineage>
        <taxon>Bacteria</taxon>
        <taxon>Bacillati</taxon>
        <taxon>Bacillota</taxon>
        <taxon>Clostridia</taxon>
        <taxon>Thermoanaerobacterales</taxon>
        <taxon>Thermoanaerobacteraceae</taxon>
        <taxon>Aceticella</taxon>
    </lineage>
</organism>
<accession>A0A975AWE7</accession>
<evidence type="ECO:0000313" key="2">
    <source>
        <dbReference type="Proteomes" id="UP000671913"/>
    </source>
</evidence>
<dbReference type="EMBL" id="CP060096">
    <property type="protein sequence ID" value="QSZ27689.1"/>
    <property type="molecule type" value="Genomic_DNA"/>
</dbReference>
<name>A0A975AWE7_9THEO</name>
<dbReference type="KEGG" id="aaut:ACETAC_01940"/>
<gene>
    <name evidence="1" type="ORF">ACETAC_01940</name>
</gene>
<proteinExistence type="predicted"/>
<dbReference type="Pfam" id="PF11148">
    <property type="entry name" value="DUF2922"/>
    <property type="match status" value="1"/>
</dbReference>
<keyword evidence="2" id="KW-1185">Reference proteome</keyword>
<sequence length="72" mass="7847">MAIQLQMNFKNRLGKNFRINVDDALENLTDAQVKSAMDTIIAKNIFNTSGGDVVEIVGAELVSTTTKGFTVK</sequence>
<dbReference type="AlphaFoldDB" id="A0A975AWE7"/>
<dbReference type="Proteomes" id="UP000671913">
    <property type="component" value="Chromosome"/>
</dbReference>